<dbReference type="Proteomes" id="UP001596310">
    <property type="component" value="Unassembled WGS sequence"/>
</dbReference>
<keyword evidence="1 5" id="KW-0547">Nucleotide-binding</keyword>
<protein>
    <recommendedName>
        <fullName evidence="5">DEAD-box ATP-dependent RNA helicase CshB</fullName>
        <ecNumber evidence="5">3.6.4.13</ecNumber>
    </recommendedName>
</protein>
<evidence type="ECO:0000256" key="2">
    <source>
        <dbReference type="ARBA" id="ARBA00022801"/>
    </source>
</evidence>
<proteinExistence type="inferred from homology"/>
<feature type="region of interest" description="Disordered" evidence="7">
    <location>
        <begin position="406"/>
        <end position="449"/>
    </location>
</feature>
<dbReference type="EC" id="3.6.4.13" evidence="5"/>
<dbReference type="CDD" id="cd18787">
    <property type="entry name" value="SF2_C_DEAD"/>
    <property type="match status" value="1"/>
</dbReference>
<keyword evidence="4 5" id="KW-0067">ATP-binding</keyword>
<dbReference type="PANTHER" id="PTHR47963">
    <property type="entry name" value="DEAD-BOX ATP-DEPENDENT RNA HELICASE 47, MITOCHONDRIAL"/>
    <property type="match status" value="1"/>
</dbReference>
<keyword evidence="5" id="KW-0694">RNA-binding</keyword>
<reference evidence="12" key="1">
    <citation type="journal article" date="2019" name="Int. J. Syst. Evol. Microbiol.">
        <title>The Global Catalogue of Microorganisms (GCM) 10K type strain sequencing project: providing services to taxonomists for standard genome sequencing and annotation.</title>
        <authorList>
            <consortium name="The Broad Institute Genomics Platform"/>
            <consortium name="The Broad Institute Genome Sequencing Center for Infectious Disease"/>
            <person name="Wu L."/>
            <person name="Ma J."/>
        </authorList>
    </citation>
    <scope>NUCLEOTIDE SEQUENCE [LARGE SCALE GENOMIC DNA]</scope>
    <source>
        <strain evidence="12">CCM 8897</strain>
    </source>
</reference>
<keyword evidence="12" id="KW-1185">Reference proteome</keyword>
<evidence type="ECO:0000256" key="5">
    <source>
        <dbReference type="HAMAP-Rule" id="MF_01494"/>
    </source>
</evidence>
<dbReference type="HAMAP" id="MF_01494">
    <property type="entry name" value="DEAD_helicase_CshB"/>
    <property type="match status" value="1"/>
</dbReference>
<evidence type="ECO:0000256" key="4">
    <source>
        <dbReference type="ARBA" id="ARBA00022840"/>
    </source>
</evidence>
<evidence type="ECO:0000259" key="8">
    <source>
        <dbReference type="PROSITE" id="PS51192"/>
    </source>
</evidence>
<dbReference type="GO" id="GO:0004386">
    <property type="term" value="F:helicase activity"/>
    <property type="evidence" value="ECO:0007669"/>
    <property type="project" value="UniProtKB-KW"/>
</dbReference>
<dbReference type="InterPro" id="IPR044742">
    <property type="entry name" value="DEAD/DEAH_RhlB"/>
</dbReference>
<feature type="domain" description="Helicase ATP-binding" evidence="8">
    <location>
        <begin position="34"/>
        <end position="207"/>
    </location>
</feature>
<dbReference type="Pfam" id="PF00270">
    <property type="entry name" value="DEAD"/>
    <property type="match status" value="1"/>
</dbReference>
<dbReference type="SUPFAM" id="SSF52540">
    <property type="entry name" value="P-loop containing nucleoside triphosphate hydrolases"/>
    <property type="match status" value="1"/>
</dbReference>
<evidence type="ECO:0000313" key="12">
    <source>
        <dbReference type="Proteomes" id="UP001596310"/>
    </source>
</evidence>
<dbReference type="InterPro" id="IPR001650">
    <property type="entry name" value="Helicase_C-like"/>
</dbReference>
<feature type="compositionally biased region" description="Basic residues" evidence="7">
    <location>
        <begin position="406"/>
        <end position="419"/>
    </location>
</feature>
<feature type="domain" description="DEAD-box RNA helicase Q" evidence="10">
    <location>
        <begin position="3"/>
        <end position="31"/>
    </location>
</feature>
<keyword evidence="5" id="KW-0346">Stress response</keyword>
<sequence length="449" mass="50383">MPNDFTNFGLKDSLLTGLTAIGFRQPTPVQNAVIPVLLAGKDAVVESQTGSGKTHAFLLPLLSRLEKHEDLAQLVITAPSRELATQTYEMAKALLTASNEHWSTHLYVGGSDKERQIEKLQRQQPDIVIGTPGRILDLVSSAALRVDQVRFLVIDEADMTLDMGFLNQVDAIASKMPAALQTAVFSATIPDKLQPFLRKYLHAPEQIKLAPKSVINPQVENWLFATGGKNKAELVAQLLTIGQPYLALVFANTKQTVDDLTDYLKQKGLRVAKIHGGLQPRERKRVMKQVENLEYQYVVATDLAARGIDIPGVSLVINYELPKDLEFFVHRVGRTGRNGLEGTAITLYRPAEENLVAQLEHIGVKFVPKTLEKGQIVTTYDRQRRTQRRATQQKLDPTLIGYVKKARGKGKPGYRKKIKQAISDDRRRKRKIEQRAEHLQQKQKRKAQR</sequence>
<dbReference type="InterPro" id="IPR011545">
    <property type="entry name" value="DEAD/DEAH_box_helicase_dom"/>
</dbReference>
<keyword evidence="3 5" id="KW-0347">Helicase</keyword>
<dbReference type="GO" id="GO:0016787">
    <property type="term" value="F:hydrolase activity"/>
    <property type="evidence" value="ECO:0007669"/>
    <property type="project" value="UniProtKB-KW"/>
</dbReference>
<dbReference type="InterPro" id="IPR050547">
    <property type="entry name" value="DEAD_box_RNA_helicases"/>
</dbReference>
<dbReference type="RefSeq" id="WP_125598787.1">
    <property type="nucleotide sequence ID" value="NZ_JBHSSM010000004.1"/>
</dbReference>
<gene>
    <name evidence="5" type="primary">cshB</name>
    <name evidence="11" type="ORF">ACFQHW_00445</name>
</gene>
<evidence type="ECO:0000259" key="10">
    <source>
        <dbReference type="PROSITE" id="PS51195"/>
    </source>
</evidence>
<dbReference type="PROSITE" id="PS51192">
    <property type="entry name" value="HELICASE_ATP_BIND_1"/>
    <property type="match status" value="1"/>
</dbReference>
<dbReference type="EMBL" id="JBHSSM010000004">
    <property type="protein sequence ID" value="MFC6314039.1"/>
    <property type="molecule type" value="Genomic_DNA"/>
</dbReference>
<comment type="similarity">
    <text evidence="5">Belongs to the DEAD box helicase family. CshB subfamily.</text>
</comment>
<keyword evidence="5" id="KW-0963">Cytoplasm</keyword>
<evidence type="ECO:0000256" key="7">
    <source>
        <dbReference type="SAM" id="MobiDB-lite"/>
    </source>
</evidence>
<dbReference type="InterPro" id="IPR014014">
    <property type="entry name" value="RNA_helicase_DEAD_Q_motif"/>
</dbReference>
<evidence type="ECO:0000256" key="6">
    <source>
        <dbReference type="PROSITE-ProRule" id="PRU00552"/>
    </source>
</evidence>
<feature type="short sequence motif" description="Q motif" evidence="6">
    <location>
        <begin position="3"/>
        <end position="31"/>
    </location>
</feature>
<feature type="domain" description="Helicase C-terminal" evidence="9">
    <location>
        <begin position="234"/>
        <end position="384"/>
    </location>
</feature>
<dbReference type="Pfam" id="PF00271">
    <property type="entry name" value="Helicase_C"/>
    <property type="match status" value="1"/>
</dbReference>
<dbReference type="Gene3D" id="3.40.50.300">
    <property type="entry name" value="P-loop containing nucleotide triphosphate hydrolases"/>
    <property type="match status" value="2"/>
</dbReference>
<accession>A0ABW1UMR2</accession>
<name>A0ABW1UMR2_9LACO</name>
<evidence type="ECO:0000256" key="1">
    <source>
        <dbReference type="ARBA" id="ARBA00022741"/>
    </source>
</evidence>
<evidence type="ECO:0000256" key="3">
    <source>
        <dbReference type="ARBA" id="ARBA00022806"/>
    </source>
</evidence>
<dbReference type="PROSITE" id="PS51194">
    <property type="entry name" value="HELICASE_CTER"/>
    <property type="match status" value="1"/>
</dbReference>
<dbReference type="PANTHER" id="PTHR47963:SF1">
    <property type="entry name" value="DEAD-BOX ATP-DEPENDENT RNA HELICASE CSHB"/>
    <property type="match status" value="1"/>
</dbReference>
<dbReference type="SMART" id="SM00490">
    <property type="entry name" value="HELICc"/>
    <property type="match status" value="1"/>
</dbReference>
<dbReference type="SMART" id="SM00487">
    <property type="entry name" value="DEXDc"/>
    <property type="match status" value="1"/>
</dbReference>
<evidence type="ECO:0000313" key="11">
    <source>
        <dbReference type="EMBL" id="MFC6314039.1"/>
    </source>
</evidence>
<dbReference type="CDD" id="cd00268">
    <property type="entry name" value="DEADc"/>
    <property type="match status" value="1"/>
</dbReference>
<keyword evidence="2 5" id="KW-0378">Hydrolase</keyword>
<comment type="catalytic activity">
    <reaction evidence="5">
        <text>ATP + H2O = ADP + phosphate + H(+)</text>
        <dbReference type="Rhea" id="RHEA:13065"/>
        <dbReference type="ChEBI" id="CHEBI:15377"/>
        <dbReference type="ChEBI" id="CHEBI:15378"/>
        <dbReference type="ChEBI" id="CHEBI:30616"/>
        <dbReference type="ChEBI" id="CHEBI:43474"/>
        <dbReference type="ChEBI" id="CHEBI:456216"/>
        <dbReference type="EC" id="3.6.4.13"/>
    </reaction>
</comment>
<dbReference type="PROSITE" id="PS51195">
    <property type="entry name" value="Q_MOTIF"/>
    <property type="match status" value="1"/>
</dbReference>
<dbReference type="InterPro" id="IPR030881">
    <property type="entry name" value="CshB"/>
</dbReference>
<comment type="caution">
    <text evidence="11">The sequence shown here is derived from an EMBL/GenBank/DDBJ whole genome shotgun (WGS) entry which is preliminary data.</text>
</comment>
<comment type="function">
    <text evidence="5">Probable DEAD-box RNA helicase. May work in conjunction with the cold shock proteins to ensure proper initiation of transcription at low and optimal temperatures.</text>
</comment>
<dbReference type="InterPro" id="IPR014001">
    <property type="entry name" value="Helicase_ATP-bd"/>
</dbReference>
<dbReference type="InterPro" id="IPR027417">
    <property type="entry name" value="P-loop_NTPase"/>
</dbReference>
<comment type="subcellular location">
    <subcellularLocation>
        <location evidence="5">Cytoplasm</location>
    </subcellularLocation>
</comment>
<evidence type="ECO:0000259" key="9">
    <source>
        <dbReference type="PROSITE" id="PS51194"/>
    </source>
</evidence>
<organism evidence="11 12">
    <name type="scientific">Lapidilactobacillus achengensis</name>
    <dbReference type="NCBI Taxonomy" id="2486000"/>
    <lineage>
        <taxon>Bacteria</taxon>
        <taxon>Bacillati</taxon>
        <taxon>Bacillota</taxon>
        <taxon>Bacilli</taxon>
        <taxon>Lactobacillales</taxon>
        <taxon>Lactobacillaceae</taxon>
        <taxon>Lapidilactobacillus</taxon>
    </lineage>
</organism>